<dbReference type="InterPro" id="IPR036191">
    <property type="entry name" value="RRF_sf"/>
</dbReference>
<dbReference type="PANTHER" id="PTHR20982:SF3">
    <property type="entry name" value="MITOCHONDRIAL RIBOSOME RECYCLING FACTOR PSEUDO 1"/>
    <property type="match status" value="1"/>
</dbReference>
<comment type="similarity">
    <text evidence="1">Belongs to the RRF family.</text>
</comment>
<evidence type="ECO:0000313" key="4">
    <source>
        <dbReference type="EMBL" id="KAK5576606.1"/>
    </source>
</evidence>
<organism evidence="4 5">
    <name type="scientific">Dictyostelium firmibasis</name>
    <dbReference type="NCBI Taxonomy" id="79012"/>
    <lineage>
        <taxon>Eukaryota</taxon>
        <taxon>Amoebozoa</taxon>
        <taxon>Evosea</taxon>
        <taxon>Eumycetozoa</taxon>
        <taxon>Dictyostelia</taxon>
        <taxon>Dictyosteliales</taxon>
        <taxon>Dictyosteliaceae</taxon>
        <taxon>Dictyostelium</taxon>
    </lineage>
</organism>
<dbReference type="GO" id="GO:0043023">
    <property type="term" value="F:ribosomal large subunit binding"/>
    <property type="evidence" value="ECO:0007669"/>
    <property type="project" value="TreeGrafter"/>
</dbReference>
<feature type="domain" description="Ribosome recycling factor" evidence="3">
    <location>
        <begin position="82"/>
        <end position="239"/>
    </location>
</feature>
<dbReference type="InterPro" id="IPR002661">
    <property type="entry name" value="Ribosome_recyc_fac"/>
</dbReference>
<dbReference type="PANTHER" id="PTHR20982">
    <property type="entry name" value="RIBOSOME RECYCLING FACTOR"/>
    <property type="match status" value="1"/>
</dbReference>
<dbReference type="Gene3D" id="3.30.1360.40">
    <property type="match status" value="1"/>
</dbReference>
<dbReference type="Pfam" id="PF01765">
    <property type="entry name" value="RRF"/>
    <property type="match status" value="1"/>
</dbReference>
<accession>A0AAN7YRS0</accession>
<keyword evidence="5" id="KW-1185">Reference proteome</keyword>
<evidence type="ECO:0000256" key="1">
    <source>
        <dbReference type="ARBA" id="ARBA00005912"/>
    </source>
</evidence>
<evidence type="ECO:0000313" key="5">
    <source>
        <dbReference type="Proteomes" id="UP001344447"/>
    </source>
</evidence>
<dbReference type="AlphaFoldDB" id="A0AAN7YRS0"/>
<sequence>MRSGSNFMRLFIAREAQPFFKKSPFSFLNEGLEVSARFKKASGGGGSSGSKKGGKDEVFTSWKNVDITPVKKDIENSIEKFSSQLRFIRIGSVGTEVLGQYSINTPRGSFSLSNLAMITLKDPLTLNIAPYDHTLIGCIEKELTKHVMGLNPQVHGTTIRLPLPKPTQELREKVIKQVKTISENAKVFIRQHRKDGMELLKPYKLTKDDEKKLQTNIQKDTDEGIQTITKILDAKLKEINSA</sequence>
<comment type="caution">
    <text evidence="4">The sequence shown here is derived from an EMBL/GenBank/DDBJ whole genome shotgun (WGS) entry which is preliminary data.</text>
</comment>
<evidence type="ECO:0000256" key="2">
    <source>
        <dbReference type="ARBA" id="ARBA00022917"/>
    </source>
</evidence>
<name>A0AAN7YRS0_9MYCE</name>
<evidence type="ECO:0000259" key="3">
    <source>
        <dbReference type="Pfam" id="PF01765"/>
    </source>
</evidence>
<dbReference type="Gene3D" id="1.10.132.20">
    <property type="entry name" value="Ribosome-recycling factor"/>
    <property type="match status" value="1"/>
</dbReference>
<reference evidence="4 5" key="1">
    <citation type="submission" date="2023-11" db="EMBL/GenBank/DDBJ databases">
        <title>Dfirmibasis_genome.</title>
        <authorList>
            <person name="Edelbroek B."/>
            <person name="Kjellin J."/>
            <person name="Jerlstrom-Hultqvist J."/>
            <person name="Soderbom F."/>
        </authorList>
    </citation>
    <scope>NUCLEOTIDE SEQUENCE [LARGE SCALE GENOMIC DNA]</scope>
    <source>
        <strain evidence="4 5">TNS-C-14</strain>
    </source>
</reference>
<dbReference type="InterPro" id="IPR023584">
    <property type="entry name" value="Ribosome_recyc_fac_dom"/>
</dbReference>
<dbReference type="GO" id="GO:0005739">
    <property type="term" value="C:mitochondrion"/>
    <property type="evidence" value="ECO:0007669"/>
    <property type="project" value="TreeGrafter"/>
</dbReference>
<dbReference type="EMBL" id="JAVFKY010000005">
    <property type="protein sequence ID" value="KAK5576606.1"/>
    <property type="molecule type" value="Genomic_DNA"/>
</dbReference>
<dbReference type="Proteomes" id="UP001344447">
    <property type="component" value="Unassembled WGS sequence"/>
</dbReference>
<keyword evidence="2" id="KW-0648">Protein biosynthesis</keyword>
<dbReference type="SUPFAM" id="SSF55194">
    <property type="entry name" value="Ribosome recycling factor, RRF"/>
    <property type="match status" value="1"/>
</dbReference>
<protein>
    <recommendedName>
        <fullName evidence="3">Ribosome recycling factor domain-containing protein</fullName>
    </recommendedName>
</protein>
<dbReference type="GO" id="GO:0006412">
    <property type="term" value="P:translation"/>
    <property type="evidence" value="ECO:0007669"/>
    <property type="project" value="UniProtKB-KW"/>
</dbReference>
<gene>
    <name evidence="4" type="ORF">RB653_007750</name>
</gene>
<proteinExistence type="inferred from homology"/>